<evidence type="ECO:0000313" key="1">
    <source>
        <dbReference type="EMBL" id="QAA32622.1"/>
    </source>
</evidence>
<dbReference type="KEGG" id="cmah:C1I91_13790"/>
<proteinExistence type="predicted"/>
<dbReference type="EMBL" id="CP025746">
    <property type="protein sequence ID" value="QAA32622.1"/>
    <property type="molecule type" value="Genomic_DNA"/>
</dbReference>
<evidence type="ECO:0000313" key="2">
    <source>
        <dbReference type="Proteomes" id="UP000286268"/>
    </source>
</evidence>
<dbReference type="Proteomes" id="UP000286268">
    <property type="component" value="Chromosome"/>
</dbReference>
<keyword evidence="2" id="KW-1185">Reference proteome</keyword>
<gene>
    <name evidence="1" type="ORF">C1I91_13790</name>
</gene>
<organism evidence="1 2">
    <name type="scientific">Clostridium manihotivorum</name>
    <dbReference type="NCBI Taxonomy" id="2320868"/>
    <lineage>
        <taxon>Bacteria</taxon>
        <taxon>Bacillati</taxon>
        <taxon>Bacillota</taxon>
        <taxon>Clostridia</taxon>
        <taxon>Eubacteriales</taxon>
        <taxon>Clostridiaceae</taxon>
        <taxon>Clostridium</taxon>
    </lineage>
</organism>
<protein>
    <submittedName>
        <fullName evidence="1">Uncharacterized protein</fullName>
    </submittedName>
</protein>
<dbReference type="AlphaFoldDB" id="A0A410DUH3"/>
<sequence>MSNKYSTHKEDMPDAFNQPEMNDIRLRQWAASIGTHTSEVIERIFKSVTIKEQGYNSALSVLKLSKSYSEKRLEVACEIALPMTRIPRYRQLKSILASNQDIIYLEKKNTHLKSIQSNSNTHGYVRGSEYYGGGRYD</sequence>
<name>A0A410DUH3_9CLOT</name>
<accession>A0A410DUH3</accession>
<reference evidence="1 2" key="1">
    <citation type="submission" date="2018-01" db="EMBL/GenBank/DDBJ databases">
        <title>Genome Sequencing and Assembly of Anaerobacter polyendosporus strain CT4.</title>
        <authorList>
            <person name="Tachaapaikoon C."/>
            <person name="Sutheeworapong S."/>
            <person name="Jenjaroenpun P."/>
            <person name="Wongsurawat T."/>
            <person name="Nookeaw I."/>
            <person name="Cheawchanlertfa P."/>
            <person name="Kosugi A."/>
            <person name="Cheevadhanarak S."/>
            <person name="Ratanakhanokchai K."/>
        </authorList>
    </citation>
    <scope>NUCLEOTIDE SEQUENCE [LARGE SCALE GENOMIC DNA]</scope>
    <source>
        <strain evidence="1 2">CT4</strain>
    </source>
</reference>